<keyword evidence="2" id="KW-1185">Reference proteome</keyword>
<accession>A0AAV1SSQ5</accession>
<evidence type="ECO:0000313" key="2">
    <source>
        <dbReference type="Proteomes" id="UP001314170"/>
    </source>
</evidence>
<gene>
    <name evidence="1" type="ORF">DCAF_LOCUS27366</name>
</gene>
<evidence type="ECO:0000313" key="1">
    <source>
        <dbReference type="EMBL" id="CAK7357082.1"/>
    </source>
</evidence>
<comment type="caution">
    <text evidence="1">The sequence shown here is derived from an EMBL/GenBank/DDBJ whole genome shotgun (WGS) entry which is preliminary data.</text>
</comment>
<proteinExistence type="predicted"/>
<dbReference type="AlphaFoldDB" id="A0AAV1SSQ5"/>
<dbReference type="EMBL" id="CAWUPB010001197">
    <property type="protein sequence ID" value="CAK7357082.1"/>
    <property type="molecule type" value="Genomic_DNA"/>
</dbReference>
<evidence type="ECO:0008006" key="3">
    <source>
        <dbReference type="Google" id="ProtNLM"/>
    </source>
</evidence>
<reference evidence="1 2" key="1">
    <citation type="submission" date="2024-01" db="EMBL/GenBank/DDBJ databases">
        <authorList>
            <person name="Waweru B."/>
        </authorList>
    </citation>
    <scope>NUCLEOTIDE SEQUENCE [LARGE SCALE GENOMIC DNA]</scope>
</reference>
<name>A0AAV1SSQ5_9ROSI</name>
<protein>
    <recommendedName>
        <fullName evidence="3">NfeD-like C-terminal domain-containing protein</fullName>
    </recommendedName>
</protein>
<organism evidence="1 2">
    <name type="scientific">Dovyalis caffra</name>
    <dbReference type="NCBI Taxonomy" id="77055"/>
    <lineage>
        <taxon>Eukaryota</taxon>
        <taxon>Viridiplantae</taxon>
        <taxon>Streptophyta</taxon>
        <taxon>Embryophyta</taxon>
        <taxon>Tracheophyta</taxon>
        <taxon>Spermatophyta</taxon>
        <taxon>Magnoliopsida</taxon>
        <taxon>eudicotyledons</taxon>
        <taxon>Gunneridae</taxon>
        <taxon>Pentapetalae</taxon>
        <taxon>rosids</taxon>
        <taxon>fabids</taxon>
        <taxon>Malpighiales</taxon>
        <taxon>Salicaceae</taxon>
        <taxon>Flacourtieae</taxon>
        <taxon>Dovyalis</taxon>
    </lineage>
</organism>
<dbReference type="Proteomes" id="UP001314170">
    <property type="component" value="Unassembled WGS sequence"/>
</dbReference>
<sequence>MATLFSKLLTRTDIDGGLAIPARSLGWLEFARQRNVRVDDKVIIQEEIVKNQDTATLIRIEVNRKLRVFGADIWGNVKN</sequence>